<reference evidence="3" key="1">
    <citation type="journal article" date="2020" name="G3 (Bethesda)">
        <title>High-Quality Assemblies for Three Invasive Social Wasps from the &lt;i&gt;Vespula&lt;/i&gt; Genus.</title>
        <authorList>
            <person name="Harrop T.W.R."/>
            <person name="Guhlin J."/>
            <person name="McLaughlin G.M."/>
            <person name="Permina E."/>
            <person name="Stockwell P."/>
            <person name="Gilligan J."/>
            <person name="Le Lec M.F."/>
            <person name="Gruber M.A.M."/>
            <person name="Quinn O."/>
            <person name="Lovegrove M."/>
            <person name="Duncan E.J."/>
            <person name="Remnant E.J."/>
            <person name="Van Eeckhoven J."/>
            <person name="Graham B."/>
            <person name="Knapp R.A."/>
            <person name="Langford K.W."/>
            <person name="Kronenberg Z."/>
            <person name="Press M.O."/>
            <person name="Eacker S.M."/>
            <person name="Wilson-Rankin E.E."/>
            <person name="Purcell J."/>
            <person name="Lester P.J."/>
            <person name="Dearden P.K."/>
        </authorList>
    </citation>
    <scope>NUCLEOTIDE SEQUENCE</scope>
    <source>
        <strain evidence="3">Marl-1</strain>
    </source>
</reference>
<evidence type="ECO:0000313" key="3">
    <source>
        <dbReference type="EMBL" id="KAF7396271.1"/>
    </source>
</evidence>
<organism evidence="3 4">
    <name type="scientific">Vespula vulgaris</name>
    <name type="common">Yellow jacket</name>
    <name type="synonym">Wasp</name>
    <dbReference type="NCBI Taxonomy" id="7454"/>
    <lineage>
        <taxon>Eukaryota</taxon>
        <taxon>Metazoa</taxon>
        <taxon>Ecdysozoa</taxon>
        <taxon>Arthropoda</taxon>
        <taxon>Hexapoda</taxon>
        <taxon>Insecta</taxon>
        <taxon>Pterygota</taxon>
        <taxon>Neoptera</taxon>
        <taxon>Endopterygota</taxon>
        <taxon>Hymenoptera</taxon>
        <taxon>Apocrita</taxon>
        <taxon>Aculeata</taxon>
        <taxon>Vespoidea</taxon>
        <taxon>Vespidae</taxon>
        <taxon>Vespinae</taxon>
        <taxon>Vespula</taxon>
    </lineage>
</organism>
<proteinExistence type="predicted"/>
<feature type="compositionally biased region" description="Basic residues" evidence="2">
    <location>
        <begin position="62"/>
        <end position="78"/>
    </location>
</feature>
<feature type="compositionally biased region" description="Acidic residues" evidence="2">
    <location>
        <begin position="1050"/>
        <end position="1096"/>
    </location>
</feature>
<keyword evidence="1" id="KW-0175">Coiled coil</keyword>
<gene>
    <name evidence="3" type="ORF">HZH66_007133</name>
</gene>
<feature type="region of interest" description="Disordered" evidence="2">
    <location>
        <begin position="1"/>
        <end position="79"/>
    </location>
</feature>
<evidence type="ECO:0000256" key="2">
    <source>
        <dbReference type="SAM" id="MobiDB-lite"/>
    </source>
</evidence>
<feature type="compositionally biased region" description="Basic and acidic residues" evidence="2">
    <location>
        <begin position="47"/>
        <end position="61"/>
    </location>
</feature>
<evidence type="ECO:0008006" key="5">
    <source>
        <dbReference type="Google" id="ProtNLM"/>
    </source>
</evidence>
<feature type="compositionally biased region" description="Basic and acidic residues" evidence="2">
    <location>
        <begin position="1235"/>
        <end position="1251"/>
    </location>
</feature>
<feature type="region of interest" description="Disordered" evidence="2">
    <location>
        <begin position="1235"/>
        <end position="1277"/>
    </location>
</feature>
<dbReference type="Proteomes" id="UP000614350">
    <property type="component" value="Unassembled WGS sequence"/>
</dbReference>
<evidence type="ECO:0000313" key="4">
    <source>
        <dbReference type="Proteomes" id="UP000614350"/>
    </source>
</evidence>
<accession>A0A834K2V8</accession>
<feature type="compositionally biased region" description="Acidic residues" evidence="2">
    <location>
        <begin position="966"/>
        <end position="1000"/>
    </location>
</feature>
<feature type="coiled-coil region" evidence="1">
    <location>
        <begin position="273"/>
        <end position="360"/>
    </location>
</feature>
<name>A0A834K2V8_VESVU</name>
<dbReference type="EMBL" id="JACSEA010000007">
    <property type="protein sequence ID" value="KAF7396271.1"/>
    <property type="molecule type" value="Genomic_DNA"/>
</dbReference>
<feature type="region of interest" description="Disordered" evidence="2">
    <location>
        <begin position="963"/>
        <end position="1000"/>
    </location>
</feature>
<feature type="compositionally biased region" description="Basic residues" evidence="2">
    <location>
        <begin position="1252"/>
        <end position="1262"/>
    </location>
</feature>
<feature type="compositionally biased region" description="Acidic residues" evidence="2">
    <location>
        <begin position="1"/>
        <end position="31"/>
    </location>
</feature>
<feature type="region of interest" description="Disordered" evidence="2">
    <location>
        <begin position="1039"/>
        <end position="1096"/>
    </location>
</feature>
<protein>
    <recommendedName>
        <fullName evidence="5">Titin-like</fullName>
    </recommendedName>
</protein>
<feature type="coiled-coil region" evidence="1">
    <location>
        <begin position="163"/>
        <end position="232"/>
    </location>
</feature>
<keyword evidence="4" id="KW-1185">Reference proteome</keyword>
<comment type="caution">
    <text evidence="3">The sequence shown here is derived from an EMBL/GenBank/DDBJ whole genome shotgun (WGS) entry which is preliminary data.</text>
</comment>
<evidence type="ECO:0000256" key="1">
    <source>
        <dbReference type="SAM" id="Coils"/>
    </source>
</evidence>
<sequence>MEDDEIDQEEPEEEDIRVEDETYLTVDEDEERINNDKEEIDDNEETEPPKNVEDVSLEKENKKKKPRQEKKRIGHSNRKFREILGKRESKKEELEKREGNLRQRLDVLECSMPAVMVWNVWERMSQGAPVPNLHRLMEKQFRTPAAGEVYCPSTPSRHYDCRVREIEAERKAAQRRLDEARLLWLEKEVKLKERREKLEDAKRIQKERKEKIERLTNEAKKLKEALKKVNEEDITGFCESGECGDIQCRERWLRGVNSVDSIKASDVECLAHLRQLAENELMMKKQIADLERREETYMRTLQHADEMWSKMEGDTADTLSALQEQLDAKTKTNQQLASRISELEDELEKLRARMALCKAELTKYVSVERIERITGSEDDFAKTTDKMVGIRPKIADKAIEKENDVLDKEILMKVDVEDKEVSIVRPEGEEEIIDAEKPTELIEPEDEEAIPEDEEAIVDAEEPTALIEPEDAEAIVDAEEPSEPVEPDVGIDIEKPTEPTELKKIDAIHQYLAMLGSLDELYADDDYGICSPEYECYEDWQGPEMDEEPDLSPIVFKKAVLPIDDTKKAVKDLEPIDDKEIEGDIRQPEEIERKIRTPILEAVIDKDSVNVPLDKLRSWFDTVESIGLVISRCSTCSVVKLDINTLIEEIGKYAGIDEKMTSEITLKLMIEVEAVGKKPMKENVIPAEPIIQEIEMIPEEKILPNLEKIEEAKKEIPTIVDKEAVVEDKVELIVEPLKLDEPTVTFEKPKEEIIKDADVPIKEPEIEYDKVPPTKVDDIEKDIVVDEEIREKEDIADETKIILPIQKLVDEKKEENIISTDDIDKDITEEIELKQVVPTQEKLNVEDEIIENLIEKVTEDETEGTIVEVEKEKLQPEVLPITEIEKEMIEPSLEIEVEEEEEVPKETLDDVETLEEFSLEEKIAKTFKYDEESVEEIEVTDEILVEDKPKEMEEEVLETISKEGPEIEEVIETEEEEEEVEPTEAVAELEPEEAEAVAEVEPEEIQAVAEVEPEEVEAVAEVEPEEVEAVVEVEVEEVAEVEPEEIKEVEPEEIEEVAEVEPEEVEEVAEPEEVEEVAEVEPEEVEEVAEVEPEEAEEIESVEVVKKIEVEILEKVEEIEEVKPIEEVEEIKEEIPVEPPEVKEEIKEKPKVPIDPKIVATPYLAVADIEEIKEEPPVEVIVAKEMIPCVCKKPEKIPPPMMLPPMQIIINKTEIVQTVIHKATQTRTVQTMKIKTTEQKSTKISDPEISSRKMHWQKRPKNKSAFPCSHVSSQTSTAPNFISSEKQRLLSNILKSLKIDLSTEEKEIRSINYSQKKLNGIDKCNCCVCGKDNISSRTPDKHCNRSLLKNLKTNVPKVDQTTQDERTLKDKTLKSNITEKLQTCTSCTSPKVSKGIKQVCDQGICTCSTSSSKSKKKIYKSEKKDQSCLAKMPKPKIRNNCERKQDEKKVDRTMYQDKLIKCNLAKTKEIKDTKEFDCSTDCICTKIERTQSGRLWKREICGCEEL</sequence>